<feature type="region of interest" description="Disordered" evidence="1">
    <location>
        <begin position="1"/>
        <end position="54"/>
    </location>
</feature>
<evidence type="ECO:0000313" key="2">
    <source>
        <dbReference type="EMBL" id="EFH12037.1"/>
    </source>
</evidence>
<dbReference type="Proteomes" id="UP000005324">
    <property type="component" value="Unassembled WGS sequence"/>
</dbReference>
<dbReference type="Pfam" id="PF11748">
    <property type="entry name" value="DUF3306"/>
    <property type="match status" value="1"/>
</dbReference>
<evidence type="ECO:0008006" key="4">
    <source>
        <dbReference type="Google" id="ProtNLM"/>
    </source>
</evidence>
<reference evidence="2 3" key="1">
    <citation type="submission" date="2010-04" db="EMBL/GenBank/DDBJ databases">
        <authorList>
            <person name="Qin X."/>
            <person name="Bachman B."/>
            <person name="Battles P."/>
            <person name="Bell A."/>
            <person name="Bess C."/>
            <person name="Bickham C."/>
            <person name="Chaboub L."/>
            <person name="Chen D."/>
            <person name="Coyle M."/>
            <person name="Deiros D.R."/>
            <person name="Dinh H."/>
            <person name="Forbes L."/>
            <person name="Fowler G."/>
            <person name="Francisco L."/>
            <person name="Fu Q."/>
            <person name="Gubbala S."/>
            <person name="Hale W."/>
            <person name="Han Y."/>
            <person name="Hemphill L."/>
            <person name="Highlander S.K."/>
            <person name="Hirani K."/>
            <person name="Hogues M."/>
            <person name="Jackson L."/>
            <person name="Jakkamsetti A."/>
            <person name="Javaid M."/>
            <person name="Jiang H."/>
            <person name="Korchina V."/>
            <person name="Kovar C."/>
            <person name="Lara F."/>
            <person name="Lee S."/>
            <person name="Mata R."/>
            <person name="Mathew T."/>
            <person name="Moen C."/>
            <person name="Morales K."/>
            <person name="Munidasa M."/>
            <person name="Nazareth L."/>
            <person name="Ngo R."/>
            <person name="Nguyen L."/>
            <person name="Okwuonu G."/>
            <person name="Ongeri F."/>
            <person name="Patil S."/>
            <person name="Petrosino J."/>
            <person name="Pham C."/>
            <person name="Pham P."/>
            <person name="Pu L.-L."/>
            <person name="Puazo M."/>
            <person name="Raj R."/>
            <person name="Reid J."/>
            <person name="Rouhana J."/>
            <person name="Saada N."/>
            <person name="Shang Y."/>
            <person name="Simmons D."/>
            <person name="Thornton R."/>
            <person name="Warren J."/>
            <person name="Weissenberger G."/>
            <person name="Zhang J."/>
            <person name="Zhang L."/>
            <person name="Zhou C."/>
            <person name="Zhu D."/>
            <person name="Muzny D."/>
            <person name="Worley K."/>
            <person name="Gibbs R."/>
        </authorList>
    </citation>
    <scope>NUCLEOTIDE SEQUENCE [LARGE SCALE GENOMIC DNA]</scope>
    <source>
        <strain evidence="2 3">ATCC 49957</strain>
    </source>
</reference>
<dbReference type="RefSeq" id="WP_007004972.1">
    <property type="nucleotide sequence ID" value="NZ_GG770780.1"/>
</dbReference>
<dbReference type="AlphaFoldDB" id="D5RKY8"/>
<feature type="compositionally biased region" description="Low complexity" evidence="1">
    <location>
        <begin position="149"/>
        <end position="160"/>
    </location>
</feature>
<dbReference type="InterPro" id="IPR021735">
    <property type="entry name" value="DUF3306"/>
</dbReference>
<dbReference type="EMBL" id="ADVL01000287">
    <property type="protein sequence ID" value="EFH12037.1"/>
    <property type="molecule type" value="Genomic_DNA"/>
</dbReference>
<comment type="caution">
    <text evidence="2">The sequence shown here is derived from an EMBL/GenBank/DDBJ whole genome shotgun (WGS) entry which is preliminary data.</text>
</comment>
<accession>D5RKY8</accession>
<feature type="non-terminal residue" evidence="2">
    <location>
        <position position="191"/>
    </location>
</feature>
<sequence length="191" mass="19629">MSGEGFLSRWSRRKRGVEPEAPEPEAPAPAAPQAAAPAAAPPAEPEFDLSSLPSLESLTAESDFTAFLRPQVPWALRQAALRRMWSLDVGIRDFVGPADYAWDFNAPDGVPGFALELGGDVKRLLAQAIGAPDPEAEKPGEAEADSPGEGVAMAEAMPPEETAEETGEAPGAETGAAPGAEPGGQCRGGGG</sequence>
<keyword evidence="3" id="KW-1185">Reference proteome</keyword>
<feature type="region of interest" description="Disordered" evidence="1">
    <location>
        <begin position="128"/>
        <end position="191"/>
    </location>
</feature>
<name>D5RKY8_9PROT</name>
<dbReference type="HOGENOM" id="CLU_102164_0_0_5"/>
<evidence type="ECO:0000256" key="1">
    <source>
        <dbReference type="SAM" id="MobiDB-lite"/>
    </source>
</evidence>
<proteinExistence type="predicted"/>
<feature type="compositionally biased region" description="Gly residues" evidence="1">
    <location>
        <begin position="181"/>
        <end position="191"/>
    </location>
</feature>
<protein>
    <recommendedName>
        <fullName evidence="4">DUF3306 domain-containing protein</fullName>
    </recommendedName>
</protein>
<gene>
    <name evidence="2" type="ORF">HMPREF0731_1748</name>
</gene>
<evidence type="ECO:0000313" key="3">
    <source>
        <dbReference type="Proteomes" id="UP000005324"/>
    </source>
</evidence>
<organism evidence="2 3">
    <name type="scientific">Pseudoroseomonas cervicalis ATCC 49957</name>
    <dbReference type="NCBI Taxonomy" id="525371"/>
    <lineage>
        <taxon>Bacteria</taxon>
        <taxon>Pseudomonadati</taxon>
        <taxon>Pseudomonadota</taxon>
        <taxon>Alphaproteobacteria</taxon>
        <taxon>Acetobacterales</taxon>
        <taxon>Roseomonadaceae</taxon>
        <taxon>Roseomonas</taxon>
    </lineage>
</organism>
<feature type="compositionally biased region" description="Low complexity" evidence="1">
    <location>
        <begin position="168"/>
        <end position="180"/>
    </location>
</feature>